<name>D7BDI9_ALLS1</name>
<dbReference type="HOGENOM" id="CLU_2700458_0_0_0"/>
<dbReference type="STRING" id="526227.Mesil_2971"/>
<feature type="transmembrane region" description="Helical" evidence="1">
    <location>
        <begin position="6"/>
        <end position="32"/>
    </location>
</feature>
<organism evidence="2 3">
    <name type="scientific">Allomeiothermus silvanus (strain ATCC 700542 / DSM 9946 / NBRC 106475 / NCIMB 13440 / VI-R2)</name>
    <name type="common">Thermus silvanus</name>
    <dbReference type="NCBI Taxonomy" id="526227"/>
    <lineage>
        <taxon>Bacteria</taxon>
        <taxon>Thermotogati</taxon>
        <taxon>Deinococcota</taxon>
        <taxon>Deinococci</taxon>
        <taxon>Thermales</taxon>
        <taxon>Thermaceae</taxon>
        <taxon>Allomeiothermus</taxon>
    </lineage>
</organism>
<protein>
    <submittedName>
        <fullName evidence="2">Uncharacterized protein</fullName>
    </submittedName>
</protein>
<keyword evidence="3" id="KW-1185">Reference proteome</keyword>
<sequence length="73" mass="7491">MVTTTVTTVAAISGVAAFAWSAAVIVALLALLISKELVSASEHPRARWYAKVSSVGVVPLVFALAGIVLAKLL</sequence>
<reference evidence="2 3" key="1">
    <citation type="journal article" date="2010" name="Stand. Genomic Sci.">
        <title>Complete genome sequence of Meiothermus silvanus type strain (VI-R2).</title>
        <authorList>
            <person name="Sikorski J."/>
            <person name="Tindall B.J."/>
            <person name="Lowry S."/>
            <person name="Lucas S."/>
            <person name="Nolan M."/>
            <person name="Copeland A."/>
            <person name="Glavina Del Rio T."/>
            <person name="Tice H."/>
            <person name="Cheng J.F."/>
            <person name="Han C."/>
            <person name="Pitluck S."/>
            <person name="Liolios K."/>
            <person name="Ivanova N."/>
            <person name="Mavromatis K."/>
            <person name="Mikhailova N."/>
            <person name="Pati A."/>
            <person name="Goodwin L."/>
            <person name="Chen A."/>
            <person name="Palaniappan K."/>
            <person name="Land M."/>
            <person name="Hauser L."/>
            <person name="Chang Y.J."/>
            <person name="Jeffries C.D."/>
            <person name="Rohde M."/>
            <person name="Goker M."/>
            <person name="Woyke T."/>
            <person name="Bristow J."/>
            <person name="Eisen J.A."/>
            <person name="Markowitz V."/>
            <person name="Hugenholtz P."/>
            <person name="Kyrpides N.C."/>
            <person name="Klenk H.P."/>
            <person name="Lapidus A."/>
        </authorList>
    </citation>
    <scope>NUCLEOTIDE SEQUENCE [LARGE SCALE GENOMIC DNA]</scope>
    <source>
        <strain evidence="3">ATCC 700542 / DSM 9946 / VI-R2</strain>
    </source>
</reference>
<keyword evidence="1" id="KW-0812">Transmembrane</keyword>
<dbReference type="Proteomes" id="UP000001916">
    <property type="component" value="Chromosome"/>
</dbReference>
<evidence type="ECO:0000313" key="2">
    <source>
        <dbReference type="EMBL" id="ADH64809.1"/>
    </source>
</evidence>
<evidence type="ECO:0000313" key="3">
    <source>
        <dbReference type="Proteomes" id="UP000001916"/>
    </source>
</evidence>
<dbReference type="RefSeq" id="WP_013159341.1">
    <property type="nucleotide sequence ID" value="NC_014212.1"/>
</dbReference>
<feature type="transmembrane region" description="Helical" evidence="1">
    <location>
        <begin position="52"/>
        <end position="70"/>
    </location>
</feature>
<accession>D7BDI9</accession>
<evidence type="ECO:0000256" key="1">
    <source>
        <dbReference type="SAM" id="Phobius"/>
    </source>
</evidence>
<keyword evidence="1" id="KW-0472">Membrane</keyword>
<dbReference type="OrthoDB" id="9975395at2"/>
<keyword evidence="1" id="KW-1133">Transmembrane helix</keyword>
<proteinExistence type="predicted"/>
<dbReference type="AlphaFoldDB" id="D7BDI9"/>
<dbReference type="EMBL" id="CP002042">
    <property type="protein sequence ID" value="ADH64809.1"/>
    <property type="molecule type" value="Genomic_DNA"/>
</dbReference>
<dbReference type="KEGG" id="msv:Mesil_2971"/>
<gene>
    <name evidence="2" type="ordered locus">Mesil_2971</name>
</gene>